<evidence type="ECO:0000313" key="1">
    <source>
        <dbReference type="EMBL" id="KAI1701965.1"/>
    </source>
</evidence>
<protein>
    <submittedName>
        <fullName evidence="1">Uncharacterized protein</fullName>
    </submittedName>
</protein>
<sequence>MDNGSKSMATDDAQVNTSLVQTENSLSKRSDDKSLWDKYYSFGEMRPYLGTSVRIKKTCVYVARDSIYNLEQMESLAYLWRDGIIYIEINWESRTNEYGNRISAEDFLPILDSPTILQCRILEMNNAQFSFKDYKVLYTVNVIQIWYGYRDVNLDCWPEFLEQPGVKPLVVLCRLPHKTIDSLLERLRKTNGFPLFYYLCVCHHLYERKSRLLKQTKCNNSLTKIAWNTAGDREIQPNALRTSKSF</sequence>
<accession>A0AAD4MRJ7</accession>
<dbReference type="Proteomes" id="UP001201812">
    <property type="component" value="Unassembled WGS sequence"/>
</dbReference>
<proteinExistence type="predicted"/>
<comment type="caution">
    <text evidence="1">The sequence shown here is derived from an EMBL/GenBank/DDBJ whole genome shotgun (WGS) entry which is preliminary data.</text>
</comment>
<keyword evidence="2" id="KW-1185">Reference proteome</keyword>
<name>A0AAD4MRJ7_9BILA</name>
<evidence type="ECO:0000313" key="2">
    <source>
        <dbReference type="Proteomes" id="UP001201812"/>
    </source>
</evidence>
<organism evidence="1 2">
    <name type="scientific">Ditylenchus destructor</name>
    <dbReference type="NCBI Taxonomy" id="166010"/>
    <lineage>
        <taxon>Eukaryota</taxon>
        <taxon>Metazoa</taxon>
        <taxon>Ecdysozoa</taxon>
        <taxon>Nematoda</taxon>
        <taxon>Chromadorea</taxon>
        <taxon>Rhabditida</taxon>
        <taxon>Tylenchina</taxon>
        <taxon>Tylenchomorpha</taxon>
        <taxon>Sphaerularioidea</taxon>
        <taxon>Anguinidae</taxon>
        <taxon>Anguininae</taxon>
        <taxon>Ditylenchus</taxon>
    </lineage>
</organism>
<dbReference type="EMBL" id="JAKKPZ010000107">
    <property type="protein sequence ID" value="KAI1701965.1"/>
    <property type="molecule type" value="Genomic_DNA"/>
</dbReference>
<gene>
    <name evidence="1" type="ORF">DdX_15749</name>
</gene>
<dbReference type="AlphaFoldDB" id="A0AAD4MRJ7"/>
<reference evidence="1" key="1">
    <citation type="submission" date="2022-01" db="EMBL/GenBank/DDBJ databases">
        <title>Genome Sequence Resource for Two Populations of Ditylenchus destructor, the Migratory Endoparasitic Phytonematode.</title>
        <authorList>
            <person name="Zhang H."/>
            <person name="Lin R."/>
            <person name="Xie B."/>
        </authorList>
    </citation>
    <scope>NUCLEOTIDE SEQUENCE</scope>
    <source>
        <strain evidence="1">BazhouSP</strain>
    </source>
</reference>